<dbReference type="PRINTS" id="PR00819">
    <property type="entry name" value="CBXCFQXSUPER"/>
</dbReference>
<proteinExistence type="inferred from homology"/>
<feature type="coiled-coil region" evidence="5">
    <location>
        <begin position="2220"/>
        <end position="2305"/>
    </location>
</feature>
<feature type="region of interest" description="Disordered" evidence="6">
    <location>
        <begin position="1211"/>
        <end position="1289"/>
    </location>
</feature>
<evidence type="ECO:0000313" key="10">
    <source>
        <dbReference type="RefSeq" id="XP_033580149.1"/>
    </source>
</evidence>
<dbReference type="RefSeq" id="XP_033580149.1">
    <property type="nucleotide sequence ID" value="XM_033727182.1"/>
</dbReference>
<organism evidence="8">
    <name type="scientific">Mytilinidion resinicola</name>
    <dbReference type="NCBI Taxonomy" id="574789"/>
    <lineage>
        <taxon>Eukaryota</taxon>
        <taxon>Fungi</taxon>
        <taxon>Dikarya</taxon>
        <taxon>Ascomycota</taxon>
        <taxon>Pezizomycotina</taxon>
        <taxon>Dothideomycetes</taxon>
        <taxon>Pleosporomycetidae</taxon>
        <taxon>Mytilinidiales</taxon>
        <taxon>Mytilinidiaceae</taxon>
        <taxon>Mytilinidion</taxon>
    </lineage>
</organism>
<dbReference type="FunFam" id="1.10.8.60:FF:000159">
    <property type="entry name" value="p-loop containing nucleoside triphosphate hydrolase protein"/>
    <property type="match status" value="1"/>
</dbReference>
<dbReference type="OrthoDB" id="2423195at2759"/>
<name>A0A6A6YZ26_9PEZI</name>
<evidence type="ECO:0000256" key="1">
    <source>
        <dbReference type="ARBA" id="ARBA00010378"/>
    </source>
</evidence>
<dbReference type="InterPro" id="IPR003593">
    <property type="entry name" value="AAA+_ATPase"/>
</dbReference>
<dbReference type="InterPro" id="IPR050773">
    <property type="entry name" value="CbxX/CfxQ_RuBisCO_ESX"/>
</dbReference>
<dbReference type="FunFam" id="1.10.8.60:FF:000160">
    <property type="entry name" value="WGS project CABT00000000 data, contig 2.55"/>
    <property type="match status" value="1"/>
</dbReference>
<dbReference type="Gene3D" id="3.40.50.300">
    <property type="entry name" value="P-loop containing nucleotide triphosphate hydrolases"/>
    <property type="match status" value="5"/>
</dbReference>
<feature type="compositionally biased region" description="Polar residues" evidence="6">
    <location>
        <begin position="1215"/>
        <end position="1234"/>
    </location>
</feature>
<dbReference type="CDD" id="cd06008">
    <property type="entry name" value="NF-X1-zinc-finger"/>
    <property type="match status" value="1"/>
</dbReference>
<dbReference type="SMART" id="SM00382">
    <property type="entry name" value="AAA"/>
    <property type="match status" value="4"/>
</dbReference>
<dbReference type="InterPro" id="IPR041679">
    <property type="entry name" value="DNA2/NAM7-like_C"/>
</dbReference>
<dbReference type="EMBL" id="MU003696">
    <property type="protein sequence ID" value="KAF2813185.1"/>
    <property type="molecule type" value="Genomic_DNA"/>
</dbReference>
<keyword evidence="8 10" id="KW-0378">Hydrolase</keyword>
<feature type="compositionally biased region" description="Polar residues" evidence="6">
    <location>
        <begin position="2159"/>
        <end position="2169"/>
    </location>
</feature>
<dbReference type="FunFam" id="3.40.50.300:FF:001660">
    <property type="entry name" value="NF-X1 finger and helicase protein, putative"/>
    <property type="match status" value="1"/>
</dbReference>
<dbReference type="GO" id="GO:0004386">
    <property type="term" value="F:helicase activity"/>
    <property type="evidence" value="ECO:0007669"/>
    <property type="project" value="InterPro"/>
</dbReference>
<dbReference type="CDD" id="cd17936">
    <property type="entry name" value="EEXXEc_NFX1"/>
    <property type="match status" value="1"/>
</dbReference>
<evidence type="ECO:0000313" key="8">
    <source>
        <dbReference type="EMBL" id="KAF2813185.1"/>
    </source>
</evidence>
<feature type="domain" description="AAA+ ATPase" evidence="7">
    <location>
        <begin position="1344"/>
        <end position="1480"/>
    </location>
</feature>
<dbReference type="CDD" id="cd00009">
    <property type="entry name" value="AAA"/>
    <property type="match status" value="2"/>
</dbReference>
<dbReference type="PANTHER" id="PTHR43392">
    <property type="entry name" value="AAA-TYPE ATPASE FAMILY PROTEIN / ANKYRIN REPEAT FAMILY PROTEIN"/>
    <property type="match status" value="1"/>
</dbReference>
<evidence type="ECO:0000256" key="3">
    <source>
        <dbReference type="ARBA" id="ARBA00022806"/>
    </source>
</evidence>
<evidence type="ECO:0000313" key="9">
    <source>
        <dbReference type="Proteomes" id="UP000504636"/>
    </source>
</evidence>
<feature type="domain" description="AAA+ ATPase" evidence="7">
    <location>
        <begin position="1898"/>
        <end position="2035"/>
    </location>
</feature>
<feature type="domain" description="AAA+ ATPase" evidence="7">
    <location>
        <begin position="1622"/>
        <end position="1769"/>
    </location>
</feature>
<evidence type="ECO:0000256" key="5">
    <source>
        <dbReference type="SAM" id="Coils"/>
    </source>
</evidence>
<evidence type="ECO:0000256" key="6">
    <source>
        <dbReference type="SAM" id="MobiDB-lite"/>
    </source>
</evidence>
<dbReference type="Pfam" id="PF13087">
    <property type="entry name" value="AAA_12"/>
    <property type="match status" value="1"/>
</dbReference>
<dbReference type="SUPFAM" id="SSF52540">
    <property type="entry name" value="P-loop containing nucleoside triphosphate hydrolases"/>
    <property type="match status" value="4"/>
</dbReference>
<dbReference type="Pfam" id="PF00004">
    <property type="entry name" value="AAA"/>
    <property type="match status" value="3"/>
</dbReference>
<keyword evidence="2" id="KW-0547">Nucleotide-binding</keyword>
<dbReference type="Pfam" id="PF13086">
    <property type="entry name" value="AAA_11"/>
    <property type="match status" value="1"/>
</dbReference>
<dbReference type="FunFam" id="3.40.50.300:FF:000216">
    <property type="entry name" value="Type VII secretion ATPase EccA"/>
    <property type="match status" value="3"/>
</dbReference>
<dbReference type="InterPro" id="IPR047187">
    <property type="entry name" value="SF1_C_Upf1"/>
</dbReference>
<feature type="region of interest" description="Disordered" evidence="6">
    <location>
        <begin position="2125"/>
        <end position="2198"/>
    </location>
</feature>
<dbReference type="Proteomes" id="UP000504636">
    <property type="component" value="Unplaced"/>
</dbReference>
<dbReference type="InterPro" id="IPR041677">
    <property type="entry name" value="DNA2/NAM7_AAA_11"/>
</dbReference>
<evidence type="ECO:0000256" key="2">
    <source>
        <dbReference type="ARBA" id="ARBA00022741"/>
    </source>
</evidence>
<feature type="compositionally biased region" description="Basic and acidic residues" evidence="6">
    <location>
        <begin position="1236"/>
        <end position="1245"/>
    </location>
</feature>
<evidence type="ECO:0000259" key="7">
    <source>
        <dbReference type="SMART" id="SM00382"/>
    </source>
</evidence>
<keyword evidence="9" id="KW-1185">Reference proteome</keyword>
<dbReference type="GO" id="GO:0005524">
    <property type="term" value="F:ATP binding"/>
    <property type="evidence" value="ECO:0007669"/>
    <property type="project" value="UniProtKB-KW"/>
</dbReference>
<dbReference type="GeneID" id="54468075"/>
<dbReference type="Pfam" id="PF17866">
    <property type="entry name" value="AAA_lid_6"/>
    <property type="match status" value="2"/>
</dbReference>
<dbReference type="Gene3D" id="1.10.8.60">
    <property type="match status" value="2"/>
</dbReference>
<accession>A0A6A6YZ26</accession>
<dbReference type="InterPro" id="IPR041627">
    <property type="entry name" value="AAA_lid_6"/>
</dbReference>
<feature type="compositionally biased region" description="Polar residues" evidence="6">
    <location>
        <begin position="1246"/>
        <end position="1279"/>
    </location>
</feature>
<keyword evidence="3" id="KW-0347">Helicase</keyword>
<dbReference type="InterPro" id="IPR003959">
    <property type="entry name" value="ATPase_AAA_core"/>
</dbReference>
<keyword evidence="5" id="KW-0175">Coiled coil</keyword>
<gene>
    <name evidence="8 10" type="ORF">BDZ99DRAFT_556517</name>
</gene>
<dbReference type="InterPro" id="IPR000641">
    <property type="entry name" value="CbxX/CfxQ"/>
</dbReference>
<reference evidence="10" key="2">
    <citation type="submission" date="2020-04" db="EMBL/GenBank/DDBJ databases">
        <authorList>
            <consortium name="NCBI Genome Project"/>
        </authorList>
    </citation>
    <scope>NUCLEOTIDE SEQUENCE</scope>
    <source>
        <strain evidence="10">CBS 304.34</strain>
    </source>
</reference>
<feature type="domain" description="AAA+ ATPase" evidence="7">
    <location>
        <begin position="484"/>
        <end position="894"/>
    </location>
</feature>
<protein>
    <submittedName>
        <fullName evidence="8 10">P-loop containing nucleoside triphosphate hydrolase protein</fullName>
    </submittedName>
</protein>
<comment type="similarity">
    <text evidence="1">Belongs to the CbxX/CfxQ family.</text>
</comment>
<dbReference type="PANTHER" id="PTHR43392:SF2">
    <property type="entry name" value="AAA-TYPE ATPASE FAMILY PROTEIN _ ANKYRIN REPEAT FAMILY PROTEIN"/>
    <property type="match status" value="1"/>
</dbReference>
<evidence type="ECO:0000256" key="4">
    <source>
        <dbReference type="ARBA" id="ARBA00022840"/>
    </source>
</evidence>
<dbReference type="GO" id="GO:0016887">
    <property type="term" value="F:ATP hydrolysis activity"/>
    <property type="evidence" value="ECO:0007669"/>
    <property type="project" value="InterPro"/>
</dbReference>
<dbReference type="CDD" id="cd18808">
    <property type="entry name" value="SF1_C_Upf1"/>
    <property type="match status" value="1"/>
</dbReference>
<dbReference type="InterPro" id="IPR027417">
    <property type="entry name" value="P-loop_NTPase"/>
</dbReference>
<reference evidence="8 10" key="1">
    <citation type="journal article" date="2020" name="Stud. Mycol.">
        <title>101 Dothideomycetes genomes: a test case for predicting lifestyles and emergence of pathogens.</title>
        <authorList>
            <person name="Haridas S."/>
            <person name="Albert R."/>
            <person name="Binder M."/>
            <person name="Bloem J."/>
            <person name="Labutti K."/>
            <person name="Salamov A."/>
            <person name="Andreopoulos B."/>
            <person name="Baker S."/>
            <person name="Barry K."/>
            <person name="Bills G."/>
            <person name="Bluhm B."/>
            <person name="Cannon C."/>
            <person name="Castanera R."/>
            <person name="Culley D."/>
            <person name="Daum C."/>
            <person name="Ezra D."/>
            <person name="Gonzalez J."/>
            <person name="Henrissat B."/>
            <person name="Kuo A."/>
            <person name="Liang C."/>
            <person name="Lipzen A."/>
            <person name="Lutzoni F."/>
            <person name="Magnuson J."/>
            <person name="Mondo S."/>
            <person name="Nolan M."/>
            <person name="Ohm R."/>
            <person name="Pangilinan J."/>
            <person name="Park H.-J."/>
            <person name="Ramirez L."/>
            <person name="Alfaro M."/>
            <person name="Sun H."/>
            <person name="Tritt A."/>
            <person name="Yoshinaga Y."/>
            <person name="Zwiers L.-H."/>
            <person name="Turgeon B."/>
            <person name="Goodwin S."/>
            <person name="Spatafora J."/>
            <person name="Crous P."/>
            <person name="Grigoriev I."/>
        </authorList>
    </citation>
    <scope>NUCLEOTIDE SEQUENCE</scope>
    <source>
        <strain evidence="8 10">CBS 304.34</strain>
    </source>
</reference>
<keyword evidence="4" id="KW-0067">ATP-binding</keyword>
<sequence>MASAVPTDVSGRSAKLLKYFLQAIHGKRAIQTASDGQRFFEALGDQKDRLNCVEKLIAADHGLRVLKESLRFDVSRPFLIGPATDLLLYFSEPALRQLCSGQFLLRILEVIADPPTFWNALVKAHKERVLTENATEAFAWLLLELLSARTDGLLDVRDIAEDVTKNKSLLDSPSIEVRKYGQKLKHVLQTTASNAPYGGAAGPGGRHDNDFVDFRQVAILPTPDELFSTEKPFYRQADAIKSAEADSRGAMHLDNQFRLLREDMLGELRTDLQIAQGRKNGKRRSAIVRGLYLTSLDCGTAQRRKPCSMVLRCIEDIPQLSKIESPTDRLKYVRNEYKFLKHQSFGSLMVGKELVAFATLERDENLLAQKPPSIVLRLSSEAAFTKALLVAKSGHLLDFVLVDTAVFAYEPVLKCLQTKTQIPMQEELLQMDINESLPESEVQPKRIVELIRQNSQQDMRKVIGTPKDIKLDASQAKSLISGLTRRVCLIQGPPGTGKSFIGALLAKILLDHTKEIILVITYTNHALDQFLEDLLDIGISRDSMLRLGSKSTPRTMPMLLSEISKQRGSYRRTPVSWDIINALKLEAESYEILLAKKFKQYNDFKVGLSELLEHLEFSDDDSRFFDAFTVPSSQDGMTHVGKKNKTIDGTYLLDQWRAGKGPGLSFHQIFNEFPEVWKMDKPSRDACMSRWRMELLKDLAAEIQTLMTKYDRCMGQVNQLFEEKNAAIIKSKRVIGCTTTAAAKYTKEIGNASPGIIIVEEAGEILESHVLTAMTPNSKQLILIGDHKQLRPKVNNYALTVEKGDDYNLNQSLFERLVLSGANHETLSLQHRMCPEISSLVRQMTYPELEDAPKTQNRPPLKGFQDRVMFITHDYPELNAGRIAERRDEGSQVSKENIYEVDMVLRCVRYLGQQGYGTGDIVVLTPYLGQLQLLRTKLGEENDPILNDLDSYDLVRAGLLPPASAGVSKRTIKISTIDNYQGEESDIVISTLTRSNASGEIGFMSSPQRVNVLLSRARNALIMIGNSNTFMRSRKGKDVWEPLLNHLKHGGHVFDGFPVKCERHPDRKALLRSKEDFDAECPDGGCSEPCGTKLNCSVHDCPQRCHQLQDHSKVDCKAIVKYTCSQNHNTSLPCYKQKTATCRKCDEIARAQEKKRRRDHKLDVERENKQKAYAKELADIQEEIEHQRRIAKDQSDDQERQKVILQHKQDLLNMTAANRQTRTSVRTDPSSVISGSKHDKTDQKTNAEPPSQPSQPSGTATGTPIAAQNTNGAAKTSSPLAKDVWQPPPSTVDWEYQKKFEGARNDALDALTGMIGLEDVKQQFLSIKAKVDVTTRQGVPLKTERFGAALLGNPGTGKTTVARLYAKFLASVGALPSDFFFETSGSALANDGVSGCKKHLESILNSGGGAFFIDEAYQLVSGNSPGGKAVLDYLLAEIENLTGKVVFVLAGYNKQMEAFFAHNPGIPSRIPQQFQFQDYEDSELLLILRHAIETKYNRKMKVELGMDGLYFRIVARRLGRGRGREGFGNARAVHNKLAQIADRQATRLKRERRAGKRPDDNLLTKEDMLGPHPSDALQSNASWSALQNLTGLKAVKESVRVFVNTIQFNYRRELEEKEIVEYSLNKVFLGSPGTGKTTVAKLYGQILADIGLLSNGEVVVKNPADFIGNVIGQSESNTKGILASTVGKVLVIDEAYMLSGGSDNNRSADSFKTAVIDTIVAEVQSTAGEDRCVLLLGYKDQMEEMFQKVNPGLTRRFPLDSAFVFEDFSDVELEKIFESKLHTQGFEATDQAKRVAMDILRRARNRPHFGNAGEVDILLDKAKAFHQKHILAGTSKHFDKLEALDFDEDFNRGQRATTNCRKLFEGTIGCDAIVQQLEGYQTTAANMKALDMDPREQIPFNFLFRGPPGTGKTSTARRMGKVYYDMGFLSTAEVVECSATELVGQYVGHTGPKTQKLLEKALGKVLFIDEAYRLAEGDFATEAMDELVDSLTKPKFAQKLVTILAGYDADINRLMSINPGLTSRFPEAIVFHHLTPGQCLQLFGDVLKKKKLNTTVLEPPSDALHQRLLDSFKVLSKLPAWGNARDVQTLAKTVFSTIMSTATTPSLDVPITEQNILGAVQSMISERSHRSTATSTSRHPVRNAPLPTQSMNPPDIPVNTDTATSNNTALPPAPPAPQKQQPGAKSQEEPQPDDTRDAGVSDAIWTQLSHDKAVAATLALEEQRLQAEAAAQQKAAADDLKRAEAELAALAAAAAADAEAQRAHEAMRLKRELERRAREERLAALERQRREAEERRKREEVVQQKLRHMGVCVMGYRWIKQASGYRCAGGGHFVSDQALG</sequence>
<reference evidence="10" key="3">
    <citation type="submission" date="2025-04" db="UniProtKB">
        <authorList>
            <consortium name="RefSeq"/>
        </authorList>
    </citation>
    <scope>IDENTIFICATION</scope>
    <source>
        <strain evidence="10">CBS 304.34</strain>
    </source>
</reference>